<dbReference type="Proteomes" id="UP000004473">
    <property type="component" value="Unassembled WGS sequence"/>
</dbReference>
<proteinExistence type="predicted"/>
<sequence length="58" mass="6766">MTKKLRQSERHFSDCLSFLFTATYLAATPDMNEWLKTGRQSIQRLESPPRACYAELVK</sequence>
<comment type="caution">
    <text evidence="1">The sequence shown here is derived from an EMBL/GenBank/DDBJ whole genome shotgun (WGS) entry which is preliminary data.</text>
</comment>
<reference evidence="1 2" key="1">
    <citation type="submission" date="2012-04" db="EMBL/GenBank/DDBJ databases">
        <authorList>
            <person name="Harkins D.M."/>
            <person name="Madupu R."/>
            <person name="Durkin A.S."/>
            <person name="Torralba M."/>
            <person name="Methe B."/>
            <person name="Sutton G.G."/>
            <person name="Nelson K.E."/>
        </authorList>
    </citation>
    <scope>NUCLEOTIDE SEQUENCE [LARGE SCALE GENOMIC DNA]</scope>
    <source>
        <strain evidence="1 2">VK64</strain>
    </source>
</reference>
<protein>
    <submittedName>
        <fullName evidence="1">Uncharacterized protein</fullName>
    </submittedName>
</protein>
<evidence type="ECO:0000313" key="2">
    <source>
        <dbReference type="Proteomes" id="UP000004473"/>
    </source>
</evidence>
<gene>
    <name evidence="1" type="ORF">HMPREF1051_0424</name>
</gene>
<organism evidence="1 2">
    <name type="scientific">Neisseria sicca VK64</name>
    <dbReference type="NCBI Taxonomy" id="1095748"/>
    <lineage>
        <taxon>Bacteria</taxon>
        <taxon>Pseudomonadati</taxon>
        <taxon>Pseudomonadota</taxon>
        <taxon>Betaproteobacteria</taxon>
        <taxon>Neisseriales</taxon>
        <taxon>Neisseriaceae</taxon>
        <taxon>Neisseria</taxon>
    </lineage>
</organism>
<dbReference type="AlphaFoldDB" id="I2NIA4"/>
<accession>I2NIA4</accession>
<evidence type="ECO:0000313" key="1">
    <source>
        <dbReference type="EMBL" id="EIG25565.1"/>
    </source>
</evidence>
<name>I2NIA4_NEISI</name>
<dbReference type="EMBL" id="AJMT01000174">
    <property type="protein sequence ID" value="EIG25565.1"/>
    <property type="molecule type" value="Genomic_DNA"/>
</dbReference>
<dbReference type="PATRIC" id="fig|1095748.3.peg.2172"/>